<sequence>MDKHSTALLLWLYEDHVNGVYPQKVNAEDLGMSRKELIRAGKVLKEQGFLPEFNASAQGSDGNKIIFFGKLTDKAIEYAKKFDED</sequence>
<dbReference type="AlphaFoldDB" id="A0A9D2GAK8"/>
<reference evidence="1" key="1">
    <citation type="journal article" date="2021" name="PeerJ">
        <title>Extensive microbial diversity within the chicken gut microbiome revealed by metagenomics and culture.</title>
        <authorList>
            <person name="Gilroy R."/>
            <person name="Ravi A."/>
            <person name="Getino M."/>
            <person name="Pursley I."/>
            <person name="Horton D.L."/>
            <person name="Alikhan N.F."/>
            <person name="Baker D."/>
            <person name="Gharbi K."/>
            <person name="Hall N."/>
            <person name="Watson M."/>
            <person name="Adriaenssens E.M."/>
            <person name="Foster-Nyarko E."/>
            <person name="Jarju S."/>
            <person name="Secka A."/>
            <person name="Antonio M."/>
            <person name="Oren A."/>
            <person name="Chaudhuri R.R."/>
            <person name="La Ragione R."/>
            <person name="Hildebrand F."/>
            <person name="Pallen M.J."/>
        </authorList>
    </citation>
    <scope>NUCLEOTIDE SEQUENCE</scope>
    <source>
        <strain evidence="1">CHK196-3914</strain>
    </source>
</reference>
<accession>A0A9D2GAK8</accession>
<proteinExistence type="predicted"/>
<evidence type="ECO:0000313" key="1">
    <source>
        <dbReference type="EMBL" id="HIZ75693.1"/>
    </source>
</evidence>
<comment type="caution">
    <text evidence="1">The sequence shown here is derived from an EMBL/GenBank/DDBJ whole genome shotgun (WGS) entry which is preliminary data.</text>
</comment>
<dbReference type="Proteomes" id="UP000824116">
    <property type="component" value="Unassembled WGS sequence"/>
</dbReference>
<name>A0A9D2GAK8_9FIRM</name>
<evidence type="ECO:0000313" key="2">
    <source>
        <dbReference type="Proteomes" id="UP000824116"/>
    </source>
</evidence>
<reference evidence="1" key="2">
    <citation type="submission" date="2021-04" db="EMBL/GenBank/DDBJ databases">
        <authorList>
            <person name="Gilroy R."/>
        </authorList>
    </citation>
    <scope>NUCLEOTIDE SEQUENCE</scope>
    <source>
        <strain evidence="1">CHK196-3914</strain>
    </source>
</reference>
<gene>
    <name evidence="1" type="ORF">H9723_10730</name>
</gene>
<protein>
    <submittedName>
        <fullName evidence="1">Helix-turn-helix domain-containing protein</fullName>
    </submittedName>
</protein>
<dbReference type="EMBL" id="DXAY01000253">
    <property type="protein sequence ID" value="HIZ75693.1"/>
    <property type="molecule type" value="Genomic_DNA"/>
</dbReference>
<organism evidence="1 2">
    <name type="scientific">Candidatus Mediterraneibacter stercoravium</name>
    <dbReference type="NCBI Taxonomy" id="2838685"/>
    <lineage>
        <taxon>Bacteria</taxon>
        <taxon>Bacillati</taxon>
        <taxon>Bacillota</taxon>
        <taxon>Clostridia</taxon>
        <taxon>Lachnospirales</taxon>
        <taxon>Lachnospiraceae</taxon>
        <taxon>Mediterraneibacter</taxon>
    </lineage>
</organism>